<gene>
    <name evidence="3" type="ORF">KV203_15920</name>
</gene>
<organism evidence="3 4">
    <name type="scientific">Skermania pinensis</name>
    <dbReference type="NCBI Taxonomy" id="39122"/>
    <lineage>
        <taxon>Bacteria</taxon>
        <taxon>Bacillati</taxon>
        <taxon>Actinomycetota</taxon>
        <taxon>Actinomycetes</taxon>
        <taxon>Mycobacteriales</taxon>
        <taxon>Gordoniaceae</taxon>
        <taxon>Skermania</taxon>
    </lineage>
</organism>
<accession>A0ABX8S688</accession>
<dbReference type="SUPFAM" id="SSF56801">
    <property type="entry name" value="Acetyl-CoA synthetase-like"/>
    <property type="match status" value="1"/>
</dbReference>
<dbReference type="InterPro" id="IPR025110">
    <property type="entry name" value="AMP-bd_C"/>
</dbReference>
<evidence type="ECO:0000313" key="3">
    <source>
        <dbReference type="EMBL" id="QXQ13334.1"/>
    </source>
</evidence>
<dbReference type="InterPro" id="IPR020845">
    <property type="entry name" value="AMP-binding_CS"/>
</dbReference>
<dbReference type="PROSITE" id="PS00455">
    <property type="entry name" value="AMP_BINDING"/>
    <property type="match status" value="1"/>
</dbReference>
<dbReference type="Pfam" id="PF00501">
    <property type="entry name" value="AMP-binding"/>
    <property type="match status" value="1"/>
</dbReference>
<dbReference type="PANTHER" id="PTHR43767:SF1">
    <property type="entry name" value="NONRIBOSOMAL PEPTIDE SYNTHASE PES1 (EUROFUNG)-RELATED"/>
    <property type="match status" value="1"/>
</dbReference>
<feature type="domain" description="AMP-binding enzyme C-terminal" evidence="2">
    <location>
        <begin position="458"/>
        <end position="534"/>
    </location>
</feature>
<protein>
    <submittedName>
        <fullName evidence="3">AMP-binding protein</fullName>
    </submittedName>
</protein>
<evidence type="ECO:0000259" key="2">
    <source>
        <dbReference type="Pfam" id="PF13193"/>
    </source>
</evidence>
<sequence length="547" mass="58798">MTERVPGWPVEFQQRYRAAGYWQGRTFDRILADLADRHRDDVALIGGGPIADAERITYGELLTRSRRVAVGLRELGIGAGDVVLLQLPNRIEFVVTWFGLQHLGAVPVHAQPGHRHRELSQLAATTSAVAYVTTDVHQRFDHRGLARQVADLVGSVRHIIVVGELGEYAADDRFVTYRSVADAPEPAAPLHAGAASDLALLLLSGGTTGTPKLIPRTHDDYFYNSRAAGARCGLTAQTVYLAVLPIAFNFTWNCPGILGTLAVGGRVVLAESPDPAQCFALIERERVTYTAINPQLVPAWLDEYARGTADISSLEVLEIGSARLADPMARRIVTELDVTLQQILGMSEGLFCATYLDDDVETVCTTQGAPVSAADEIRVVDEHGTEVGTGEVGELTVRGAYTPRGYYAAAEHNKTAFTADGFYRTGDQVRRLASGHLIVVGRIKDQINRAGEKIAPAEVEGALAAHPAIESVAMVGEPDPRLGERSVVYLVVRGETVPTRRELAAFLGRAGLAAGKAPDTVRVIETMPLTPLGKIDKKALRAGGPAS</sequence>
<proteinExistence type="predicted"/>
<dbReference type="Gene3D" id="2.30.38.10">
    <property type="entry name" value="Luciferase, Domain 3"/>
    <property type="match status" value="1"/>
</dbReference>
<dbReference type="EMBL" id="CP079105">
    <property type="protein sequence ID" value="QXQ13334.1"/>
    <property type="molecule type" value="Genomic_DNA"/>
</dbReference>
<reference evidence="3" key="1">
    <citation type="submission" date="2021-07" db="EMBL/GenBank/DDBJ databases">
        <title>Candidatus Kaistella beijingensis sp. nov. isolated from a municipal wastewater treatment plant is involved in sludge foaming.</title>
        <authorList>
            <person name="Song Y."/>
            <person name="Liu S.-J."/>
        </authorList>
    </citation>
    <scope>NUCLEOTIDE SEQUENCE</scope>
    <source>
        <strain evidence="3">DSM 43998</strain>
    </source>
</reference>
<dbReference type="InterPro" id="IPR045851">
    <property type="entry name" value="AMP-bd_C_sf"/>
</dbReference>
<dbReference type="PANTHER" id="PTHR43767">
    <property type="entry name" value="LONG-CHAIN-FATTY-ACID--COA LIGASE"/>
    <property type="match status" value="1"/>
</dbReference>
<dbReference type="Proteomes" id="UP000887023">
    <property type="component" value="Chromosome"/>
</dbReference>
<dbReference type="Pfam" id="PF13193">
    <property type="entry name" value="AMP-binding_C"/>
    <property type="match status" value="1"/>
</dbReference>
<dbReference type="InterPro" id="IPR050237">
    <property type="entry name" value="ATP-dep_AMP-bd_enzyme"/>
</dbReference>
<dbReference type="InterPro" id="IPR000873">
    <property type="entry name" value="AMP-dep_synth/lig_dom"/>
</dbReference>
<keyword evidence="4" id="KW-1185">Reference proteome</keyword>
<evidence type="ECO:0000313" key="4">
    <source>
        <dbReference type="Proteomes" id="UP000887023"/>
    </source>
</evidence>
<dbReference type="Gene3D" id="3.30.300.30">
    <property type="match status" value="1"/>
</dbReference>
<name>A0ABX8S688_9ACTN</name>
<feature type="domain" description="AMP-dependent synthetase/ligase" evidence="1">
    <location>
        <begin position="35"/>
        <end position="407"/>
    </location>
</feature>
<dbReference type="RefSeq" id="WP_066472426.1">
    <property type="nucleotide sequence ID" value="NZ_CBCRUZ010000016.1"/>
</dbReference>
<dbReference type="Gene3D" id="3.40.50.980">
    <property type="match status" value="2"/>
</dbReference>
<evidence type="ECO:0000259" key="1">
    <source>
        <dbReference type="Pfam" id="PF00501"/>
    </source>
</evidence>